<accession>A0A2A4CRH0</accession>
<keyword evidence="12" id="KW-1185">Reference proteome</keyword>
<gene>
    <name evidence="11" type="primary">phoU</name>
    <name evidence="11" type="ORF">CLN94_06415</name>
</gene>
<feature type="compositionally biased region" description="Polar residues" evidence="9">
    <location>
        <begin position="227"/>
        <end position="237"/>
    </location>
</feature>
<dbReference type="InterPro" id="IPR038078">
    <property type="entry name" value="PhoU-like_sf"/>
</dbReference>
<keyword evidence="5 8" id="KW-0963">Cytoplasm</keyword>
<evidence type="ECO:0000256" key="2">
    <source>
        <dbReference type="ARBA" id="ARBA00008107"/>
    </source>
</evidence>
<evidence type="ECO:0000256" key="4">
    <source>
        <dbReference type="ARBA" id="ARBA00022448"/>
    </source>
</evidence>
<feature type="region of interest" description="Disordered" evidence="9">
    <location>
        <begin position="215"/>
        <end position="237"/>
    </location>
</feature>
<dbReference type="GO" id="GO:0045936">
    <property type="term" value="P:negative regulation of phosphate metabolic process"/>
    <property type="evidence" value="ECO:0007669"/>
    <property type="project" value="InterPro"/>
</dbReference>
<dbReference type="PANTHER" id="PTHR42930:SF3">
    <property type="entry name" value="PHOSPHATE-SPECIFIC TRANSPORT SYSTEM ACCESSORY PROTEIN PHOU"/>
    <property type="match status" value="1"/>
</dbReference>
<evidence type="ECO:0000259" key="10">
    <source>
        <dbReference type="Pfam" id="PF01895"/>
    </source>
</evidence>
<dbReference type="GO" id="GO:0030643">
    <property type="term" value="P:intracellular phosphate ion homeostasis"/>
    <property type="evidence" value="ECO:0007669"/>
    <property type="project" value="InterPro"/>
</dbReference>
<organism evidence="11 12">
    <name type="scientific">Pseudothioclava arenosa</name>
    <dbReference type="NCBI Taxonomy" id="1795308"/>
    <lineage>
        <taxon>Bacteria</taxon>
        <taxon>Pseudomonadati</taxon>
        <taxon>Pseudomonadota</taxon>
        <taxon>Alphaproteobacteria</taxon>
        <taxon>Rhodobacterales</taxon>
        <taxon>Paracoccaceae</taxon>
        <taxon>Pseudothioclava</taxon>
    </lineage>
</organism>
<comment type="similarity">
    <text evidence="2 8">Belongs to the PhoU family.</text>
</comment>
<dbReference type="EMBL" id="NTJD01000004">
    <property type="protein sequence ID" value="PCD76739.1"/>
    <property type="molecule type" value="Genomic_DNA"/>
</dbReference>
<keyword evidence="4 8" id="KW-0813">Transport</keyword>
<dbReference type="InterPro" id="IPR026022">
    <property type="entry name" value="PhoU_dom"/>
</dbReference>
<dbReference type="RefSeq" id="WP_096432358.1">
    <property type="nucleotide sequence ID" value="NZ_NTJD01000004.1"/>
</dbReference>
<proteinExistence type="inferred from homology"/>
<dbReference type="PANTHER" id="PTHR42930">
    <property type="entry name" value="PHOSPHATE-SPECIFIC TRANSPORT SYSTEM ACCESSORY PROTEIN PHOU"/>
    <property type="match status" value="1"/>
</dbReference>
<comment type="subcellular location">
    <subcellularLocation>
        <location evidence="1 8">Cytoplasm</location>
    </subcellularLocation>
</comment>
<comment type="caution">
    <text evidence="11">The sequence shown here is derived from an EMBL/GenBank/DDBJ whole genome shotgun (WGS) entry which is preliminary data.</text>
</comment>
<dbReference type="Pfam" id="PF01895">
    <property type="entry name" value="PhoU"/>
    <property type="match status" value="2"/>
</dbReference>
<evidence type="ECO:0000256" key="5">
    <source>
        <dbReference type="ARBA" id="ARBA00022490"/>
    </source>
</evidence>
<evidence type="ECO:0000256" key="6">
    <source>
        <dbReference type="ARBA" id="ARBA00022592"/>
    </source>
</evidence>
<dbReference type="GO" id="GO:0006817">
    <property type="term" value="P:phosphate ion transport"/>
    <property type="evidence" value="ECO:0007669"/>
    <property type="project" value="UniProtKB-KW"/>
</dbReference>
<evidence type="ECO:0000256" key="9">
    <source>
        <dbReference type="SAM" id="MobiDB-lite"/>
    </source>
</evidence>
<evidence type="ECO:0000256" key="8">
    <source>
        <dbReference type="PIRNR" id="PIRNR003107"/>
    </source>
</evidence>
<sequence length="237" mass="26603">MEHEHIRSAFDRDLEAIQAHLMRLGELSATALHDATLALINRDMALAERVRKGDKALDEIDELINDETAKLIALRAPAASDMRLALGAMKISNSLERIGDYAKNIAKRSEVVSQAGRIGDTSGTLRRMSDLVQRMLHDVLEAYIKRDAAVAHELRARDEDVDQIYNVLFRTLLTHMMEDPKTITSVMHLHFIAKNLERIGDHITSIAEQIIYQVEGRRPDEERPRSDTTSSISGAEG</sequence>
<dbReference type="Gene3D" id="1.20.58.220">
    <property type="entry name" value="Phosphate transport system protein phou homolog 2, domain 2"/>
    <property type="match status" value="2"/>
</dbReference>
<dbReference type="GO" id="GO:0005737">
    <property type="term" value="C:cytoplasm"/>
    <property type="evidence" value="ECO:0007669"/>
    <property type="project" value="UniProtKB-SubCell"/>
</dbReference>
<evidence type="ECO:0000256" key="7">
    <source>
        <dbReference type="ARBA" id="ARBA00056181"/>
    </source>
</evidence>
<dbReference type="InterPro" id="IPR028366">
    <property type="entry name" value="PhoU"/>
</dbReference>
<dbReference type="FunFam" id="1.20.58.220:FF:000004">
    <property type="entry name" value="Phosphate-specific transport system accessory protein PhoU"/>
    <property type="match status" value="1"/>
</dbReference>
<protein>
    <recommendedName>
        <fullName evidence="8">Phosphate-specific transport system accessory protein PhoU</fullName>
    </recommendedName>
</protein>
<keyword evidence="6 8" id="KW-0592">Phosphate transport</keyword>
<dbReference type="PIRSF" id="PIRSF003107">
    <property type="entry name" value="PhoU"/>
    <property type="match status" value="1"/>
</dbReference>
<evidence type="ECO:0000256" key="1">
    <source>
        <dbReference type="ARBA" id="ARBA00004496"/>
    </source>
</evidence>
<evidence type="ECO:0000313" key="11">
    <source>
        <dbReference type="EMBL" id="PCD76739.1"/>
    </source>
</evidence>
<evidence type="ECO:0000313" key="12">
    <source>
        <dbReference type="Proteomes" id="UP000243507"/>
    </source>
</evidence>
<dbReference type="NCBIfam" id="TIGR02135">
    <property type="entry name" value="phoU_full"/>
    <property type="match status" value="1"/>
</dbReference>
<name>A0A2A4CRH0_9RHOB</name>
<feature type="domain" description="PhoU" evidence="10">
    <location>
        <begin position="21"/>
        <end position="108"/>
    </location>
</feature>
<dbReference type="SUPFAM" id="SSF109755">
    <property type="entry name" value="PhoU-like"/>
    <property type="match status" value="1"/>
</dbReference>
<comment type="subunit">
    <text evidence="3 8">Homodimer.</text>
</comment>
<evidence type="ECO:0000256" key="3">
    <source>
        <dbReference type="ARBA" id="ARBA00011738"/>
    </source>
</evidence>
<dbReference type="AlphaFoldDB" id="A0A2A4CRH0"/>
<dbReference type="Proteomes" id="UP000243507">
    <property type="component" value="Unassembled WGS sequence"/>
</dbReference>
<reference evidence="11 12" key="1">
    <citation type="submission" date="2017-09" db="EMBL/GenBank/DDBJ databases">
        <title>A multilocus sequence analysis scheme for characterization of bacteria in the genus Thioclava.</title>
        <authorList>
            <person name="Liu Y."/>
            <person name="Shao Z."/>
        </authorList>
    </citation>
    <scope>NUCLEOTIDE SEQUENCE [LARGE SCALE GENOMIC DNA]</scope>
    <source>
        <strain evidence="11 12">CAU 1312</strain>
    </source>
</reference>
<feature type="domain" description="PhoU" evidence="10">
    <location>
        <begin position="125"/>
        <end position="210"/>
    </location>
</feature>
<dbReference type="OrthoDB" id="9814256at2"/>
<comment type="function">
    <text evidence="7 8">Plays a role in the regulation of phosphate uptake.</text>
</comment>
<feature type="compositionally biased region" description="Basic and acidic residues" evidence="9">
    <location>
        <begin position="215"/>
        <end position="226"/>
    </location>
</feature>